<keyword evidence="1" id="KW-0430">Lectin</keyword>
<dbReference type="InterPro" id="IPR016186">
    <property type="entry name" value="C-type_lectin-like/link_sf"/>
</dbReference>
<organism evidence="4 5">
    <name type="scientific">Denticeps clupeoides</name>
    <name type="common">denticle herring</name>
    <dbReference type="NCBI Taxonomy" id="299321"/>
    <lineage>
        <taxon>Eukaryota</taxon>
        <taxon>Metazoa</taxon>
        <taxon>Chordata</taxon>
        <taxon>Craniata</taxon>
        <taxon>Vertebrata</taxon>
        <taxon>Euteleostomi</taxon>
        <taxon>Actinopterygii</taxon>
        <taxon>Neopterygii</taxon>
        <taxon>Teleostei</taxon>
        <taxon>Clupei</taxon>
        <taxon>Clupeiformes</taxon>
        <taxon>Denticipitoidei</taxon>
        <taxon>Denticipitidae</taxon>
        <taxon>Denticeps</taxon>
    </lineage>
</organism>
<evidence type="ECO:0000256" key="2">
    <source>
        <dbReference type="ARBA" id="ARBA00023157"/>
    </source>
</evidence>
<reference evidence="4" key="3">
    <citation type="submission" date="2025-09" db="UniProtKB">
        <authorList>
            <consortium name="Ensembl"/>
        </authorList>
    </citation>
    <scope>IDENTIFICATION</scope>
</reference>
<protein>
    <submittedName>
        <fullName evidence="4">Si:ch211-133n4.11</fullName>
    </submittedName>
</protein>
<dbReference type="Proteomes" id="UP000694580">
    <property type="component" value="Chromosome 20"/>
</dbReference>
<evidence type="ECO:0000313" key="5">
    <source>
        <dbReference type="Proteomes" id="UP000694580"/>
    </source>
</evidence>
<keyword evidence="5" id="KW-1185">Reference proteome</keyword>
<dbReference type="CDD" id="cd03590">
    <property type="entry name" value="CLECT_DC-SIGN_like"/>
    <property type="match status" value="1"/>
</dbReference>
<feature type="domain" description="C-type lectin" evidence="3">
    <location>
        <begin position="44"/>
        <end position="170"/>
    </location>
</feature>
<dbReference type="Ensembl" id="ENSDCDT00010057864.1">
    <property type="protein sequence ID" value="ENSDCDP00010047625.1"/>
    <property type="gene ID" value="ENSDCDG00010028784.1"/>
</dbReference>
<evidence type="ECO:0000256" key="1">
    <source>
        <dbReference type="ARBA" id="ARBA00022734"/>
    </source>
</evidence>
<reference evidence="4 5" key="1">
    <citation type="submission" date="2020-06" db="EMBL/GenBank/DDBJ databases">
        <authorList>
            <consortium name="Wellcome Sanger Institute Data Sharing"/>
        </authorList>
    </citation>
    <scope>NUCLEOTIDE SEQUENCE [LARGE SCALE GENOMIC DNA]</scope>
</reference>
<accession>A0AAY4DQF9</accession>
<dbReference type="PROSITE" id="PS00615">
    <property type="entry name" value="C_TYPE_LECTIN_1"/>
    <property type="match status" value="1"/>
</dbReference>
<dbReference type="InterPro" id="IPR050111">
    <property type="entry name" value="C-type_lectin/snaclec_domain"/>
</dbReference>
<proteinExistence type="predicted"/>
<keyword evidence="2" id="KW-1015">Disulfide bond</keyword>
<dbReference type="InterPro" id="IPR018378">
    <property type="entry name" value="C-type_lectin_CS"/>
</dbReference>
<sequence>MQMEVLETQIKNTSIQLSVLRNGTASPLHPAAGCDACAGGWKSHGGKCYYFSSRKLNWTQSRDTCVTLGGHLLIINDEQEQVSEIFVSSHTSESHWIGLNDLEAEGTWVWMDNRPLQEFWFERQYGENEPDNSVEESLFGEDCVCLGEDNIPTNVWFDVYCYKKKRFVCETLAAFLDI</sequence>
<dbReference type="PROSITE" id="PS50041">
    <property type="entry name" value="C_TYPE_LECTIN_2"/>
    <property type="match status" value="1"/>
</dbReference>
<dbReference type="GO" id="GO:0030246">
    <property type="term" value="F:carbohydrate binding"/>
    <property type="evidence" value="ECO:0007669"/>
    <property type="project" value="UniProtKB-KW"/>
</dbReference>
<dbReference type="PANTHER" id="PTHR22803">
    <property type="entry name" value="MANNOSE, PHOSPHOLIPASE, LECTIN RECEPTOR RELATED"/>
    <property type="match status" value="1"/>
</dbReference>
<name>A0AAY4DQF9_9TELE</name>
<dbReference type="Gene3D" id="3.10.100.10">
    <property type="entry name" value="Mannose-Binding Protein A, subunit A"/>
    <property type="match status" value="1"/>
</dbReference>
<dbReference type="SMART" id="SM00034">
    <property type="entry name" value="CLECT"/>
    <property type="match status" value="1"/>
</dbReference>
<evidence type="ECO:0000313" key="4">
    <source>
        <dbReference type="Ensembl" id="ENSDCDP00010047625.1"/>
    </source>
</evidence>
<dbReference type="AlphaFoldDB" id="A0AAY4DQF9"/>
<dbReference type="InterPro" id="IPR016187">
    <property type="entry name" value="CTDL_fold"/>
</dbReference>
<dbReference type="InterPro" id="IPR033989">
    <property type="entry name" value="CD209-like_CTLD"/>
</dbReference>
<dbReference type="GeneTree" id="ENSGT01030000234575"/>
<dbReference type="InterPro" id="IPR001304">
    <property type="entry name" value="C-type_lectin-like"/>
</dbReference>
<dbReference type="Pfam" id="PF00059">
    <property type="entry name" value="Lectin_C"/>
    <property type="match status" value="1"/>
</dbReference>
<dbReference type="SUPFAM" id="SSF56436">
    <property type="entry name" value="C-type lectin-like"/>
    <property type="match status" value="1"/>
</dbReference>
<evidence type="ECO:0000259" key="3">
    <source>
        <dbReference type="PROSITE" id="PS50041"/>
    </source>
</evidence>
<reference evidence="4" key="2">
    <citation type="submission" date="2025-08" db="UniProtKB">
        <authorList>
            <consortium name="Ensembl"/>
        </authorList>
    </citation>
    <scope>IDENTIFICATION</scope>
</reference>